<name>A0ACA9S0M9_9GLOM</name>
<protein>
    <submittedName>
        <fullName evidence="1">22704_t:CDS:1</fullName>
    </submittedName>
</protein>
<dbReference type="Proteomes" id="UP000789920">
    <property type="component" value="Unassembled WGS sequence"/>
</dbReference>
<keyword evidence="2" id="KW-1185">Reference proteome</keyword>
<accession>A0ACA9S0M9</accession>
<comment type="caution">
    <text evidence="1">The sequence shown here is derived from an EMBL/GenBank/DDBJ whole genome shotgun (WGS) entry which is preliminary data.</text>
</comment>
<organism evidence="1 2">
    <name type="scientific">Racocetra persica</name>
    <dbReference type="NCBI Taxonomy" id="160502"/>
    <lineage>
        <taxon>Eukaryota</taxon>
        <taxon>Fungi</taxon>
        <taxon>Fungi incertae sedis</taxon>
        <taxon>Mucoromycota</taxon>
        <taxon>Glomeromycotina</taxon>
        <taxon>Glomeromycetes</taxon>
        <taxon>Diversisporales</taxon>
        <taxon>Gigasporaceae</taxon>
        <taxon>Racocetra</taxon>
    </lineage>
</organism>
<evidence type="ECO:0000313" key="2">
    <source>
        <dbReference type="Proteomes" id="UP000789920"/>
    </source>
</evidence>
<dbReference type="EMBL" id="CAJVQC010080654">
    <property type="protein sequence ID" value="CAG8818167.1"/>
    <property type="molecule type" value="Genomic_DNA"/>
</dbReference>
<feature type="non-terminal residue" evidence="1">
    <location>
        <position position="202"/>
    </location>
</feature>
<proteinExistence type="predicted"/>
<sequence length="202" mass="22935">VENPREEGILAFIMWLDVMGLASQTPRIIQVVVNSLRFEGKEDFRKNLAVTQVLRVIKKETSKDKTPDWPRDLLPIEALRHYVDVPPSWADNLIYKRDIALDDKGILWVQICKLKTDQFRNGRFIPVENTGSRYCPAYLLEQYLKIRPETDGESPLFVSRQGKKVSVSAVGSIVKWFAEHVGLNGRFTAHLLRIGGATAAMA</sequence>
<reference evidence="1" key="1">
    <citation type="submission" date="2021-06" db="EMBL/GenBank/DDBJ databases">
        <authorList>
            <person name="Kallberg Y."/>
            <person name="Tangrot J."/>
            <person name="Rosling A."/>
        </authorList>
    </citation>
    <scope>NUCLEOTIDE SEQUENCE</scope>
    <source>
        <strain evidence="1">MA461A</strain>
    </source>
</reference>
<gene>
    <name evidence="1" type="ORF">RPERSI_LOCUS24856</name>
</gene>
<feature type="non-terminal residue" evidence="1">
    <location>
        <position position="1"/>
    </location>
</feature>
<evidence type="ECO:0000313" key="1">
    <source>
        <dbReference type="EMBL" id="CAG8818167.1"/>
    </source>
</evidence>